<dbReference type="InterPro" id="IPR026816">
    <property type="entry name" value="Flavodoxin_dom"/>
</dbReference>
<dbReference type="Proteomes" id="UP000190951">
    <property type="component" value="Chromosome"/>
</dbReference>
<dbReference type="GO" id="GO:0006783">
    <property type="term" value="P:heme biosynthetic process"/>
    <property type="evidence" value="ECO:0007669"/>
    <property type="project" value="TreeGrafter"/>
</dbReference>
<evidence type="ECO:0000313" key="2">
    <source>
        <dbReference type="Proteomes" id="UP000190951"/>
    </source>
</evidence>
<evidence type="ECO:0000313" key="1">
    <source>
        <dbReference type="EMBL" id="URZ10624.1"/>
    </source>
</evidence>
<proteinExistence type="predicted"/>
<dbReference type="KEGG" id="crw:CROST_013340"/>
<organism evidence="1 2">
    <name type="scientific">Clostridium felsineum</name>
    <dbReference type="NCBI Taxonomy" id="36839"/>
    <lineage>
        <taxon>Bacteria</taxon>
        <taxon>Bacillati</taxon>
        <taxon>Bacillota</taxon>
        <taxon>Clostridia</taxon>
        <taxon>Eubacteriales</taxon>
        <taxon>Clostridiaceae</taxon>
        <taxon>Clostridium</taxon>
    </lineage>
</organism>
<dbReference type="GO" id="GO:0070819">
    <property type="term" value="F:menaquinone-dependent protoporphyrinogen oxidase activity"/>
    <property type="evidence" value="ECO:0007669"/>
    <property type="project" value="TreeGrafter"/>
</dbReference>
<dbReference type="PROSITE" id="PS00201">
    <property type="entry name" value="FLAVODOXIN"/>
    <property type="match status" value="1"/>
</dbReference>
<dbReference type="InterPro" id="IPR052200">
    <property type="entry name" value="Protoporphyrinogen_IX_DH"/>
</dbReference>
<keyword evidence="2" id="KW-1185">Reference proteome</keyword>
<sequence length="163" mass="18649">MKTLIIYATKHGSTKKCADFLKDRLDGEITVVNIKNDFDINLKQFDKIIIGGSIYMGKIQKEITEFSNKNIDILCTKKVGLFICGMNNSAEIEINNAFPKMLLENALIRECFGGEFIFKTMNFFERFIVRTVSKSNKDISKISEEKINNFAEVMNDKNTNIPK</sequence>
<dbReference type="SUPFAM" id="SSF52218">
    <property type="entry name" value="Flavoproteins"/>
    <property type="match status" value="1"/>
</dbReference>
<protein>
    <submittedName>
        <fullName evidence="1">Uncharacterized protein</fullName>
    </submittedName>
</protein>
<dbReference type="AlphaFoldDB" id="A0A1S8M8J8"/>
<dbReference type="GO" id="GO:0010181">
    <property type="term" value="F:FMN binding"/>
    <property type="evidence" value="ECO:0007669"/>
    <property type="project" value="InterPro"/>
</dbReference>
<dbReference type="InterPro" id="IPR001226">
    <property type="entry name" value="Flavodoxin_CS"/>
</dbReference>
<dbReference type="GO" id="GO:0009055">
    <property type="term" value="F:electron transfer activity"/>
    <property type="evidence" value="ECO:0007669"/>
    <property type="project" value="InterPro"/>
</dbReference>
<dbReference type="PANTHER" id="PTHR38030:SF2">
    <property type="entry name" value="PROTOPORPHYRINOGEN IX DEHYDROGENASE [QUINONE]"/>
    <property type="match status" value="1"/>
</dbReference>
<dbReference type="Gene3D" id="3.40.50.360">
    <property type="match status" value="1"/>
</dbReference>
<dbReference type="PANTHER" id="PTHR38030">
    <property type="entry name" value="PROTOPORPHYRINOGEN IX DEHYDROGENASE [MENAQUINONE]"/>
    <property type="match status" value="1"/>
</dbReference>
<reference evidence="1 2" key="1">
    <citation type="submission" date="2022-04" db="EMBL/GenBank/DDBJ databases">
        <title>Genome sequence of C. roseum typestrain.</title>
        <authorList>
            <person name="Poehlein A."/>
            <person name="Schoch T."/>
            <person name="Duerre P."/>
            <person name="Daniel R."/>
        </authorList>
    </citation>
    <scope>NUCLEOTIDE SEQUENCE [LARGE SCALE GENOMIC DNA]</scope>
    <source>
        <strain evidence="1 2">DSM 7320</strain>
    </source>
</reference>
<gene>
    <name evidence="1" type="ORF">CROST_013340</name>
</gene>
<dbReference type="EMBL" id="CP096983">
    <property type="protein sequence ID" value="URZ10624.1"/>
    <property type="molecule type" value="Genomic_DNA"/>
</dbReference>
<dbReference type="InterPro" id="IPR029039">
    <property type="entry name" value="Flavoprotein-like_sf"/>
</dbReference>
<dbReference type="Pfam" id="PF12724">
    <property type="entry name" value="Flavodoxin_5"/>
    <property type="match status" value="1"/>
</dbReference>
<dbReference type="RefSeq" id="WP_077833916.1">
    <property type="nucleotide sequence ID" value="NZ_CP096983.1"/>
</dbReference>
<name>A0A1S8M8J8_9CLOT</name>
<accession>A0A1S8M8J8</accession>
<dbReference type="STRING" id="84029.CROST_34830"/>